<feature type="region of interest" description="Disordered" evidence="5">
    <location>
        <begin position="228"/>
        <end position="275"/>
    </location>
</feature>
<accession>A0ABP5QD28</accession>
<comment type="similarity">
    <text evidence="1">Belongs to the sigma-70 factor family. ECF subfamily.</text>
</comment>
<dbReference type="InterPro" id="IPR013324">
    <property type="entry name" value="RNA_pol_sigma_r3/r4-like"/>
</dbReference>
<dbReference type="SUPFAM" id="SSF88659">
    <property type="entry name" value="Sigma3 and sigma4 domains of RNA polymerase sigma factors"/>
    <property type="match status" value="1"/>
</dbReference>
<evidence type="ECO:0000256" key="5">
    <source>
        <dbReference type="SAM" id="MobiDB-lite"/>
    </source>
</evidence>
<organism evidence="8 9">
    <name type="scientific">Kitasatospora cystarginea</name>
    <dbReference type="NCBI Taxonomy" id="58350"/>
    <lineage>
        <taxon>Bacteria</taxon>
        <taxon>Bacillati</taxon>
        <taxon>Actinomycetota</taxon>
        <taxon>Actinomycetes</taxon>
        <taxon>Kitasatosporales</taxon>
        <taxon>Streptomycetaceae</taxon>
        <taxon>Kitasatospora</taxon>
    </lineage>
</organism>
<dbReference type="Gene3D" id="1.10.10.10">
    <property type="entry name" value="Winged helix-like DNA-binding domain superfamily/Winged helix DNA-binding domain"/>
    <property type="match status" value="1"/>
</dbReference>
<keyword evidence="3" id="KW-0731">Sigma factor</keyword>
<name>A0ABP5QD28_9ACTN</name>
<feature type="region of interest" description="Disordered" evidence="5">
    <location>
        <begin position="1"/>
        <end position="37"/>
    </location>
</feature>
<comment type="caution">
    <text evidence="8">The sequence shown here is derived from an EMBL/GenBank/DDBJ whole genome shotgun (WGS) entry which is preliminary data.</text>
</comment>
<evidence type="ECO:0000256" key="1">
    <source>
        <dbReference type="ARBA" id="ARBA00010641"/>
    </source>
</evidence>
<dbReference type="NCBIfam" id="TIGR02937">
    <property type="entry name" value="sigma70-ECF"/>
    <property type="match status" value="1"/>
</dbReference>
<dbReference type="Pfam" id="PF04542">
    <property type="entry name" value="Sigma70_r2"/>
    <property type="match status" value="1"/>
</dbReference>
<evidence type="ECO:0008006" key="10">
    <source>
        <dbReference type="Google" id="ProtNLM"/>
    </source>
</evidence>
<reference evidence="9" key="1">
    <citation type="journal article" date="2019" name="Int. J. Syst. Evol. Microbiol.">
        <title>The Global Catalogue of Microorganisms (GCM) 10K type strain sequencing project: providing services to taxonomists for standard genome sequencing and annotation.</title>
        <authorList>
            <consortium name="The Broad Institute Genomics Platform"/>
            <consortium name="The Broad Institute Genome Sequencing Center for Infectious Disease"/>
            <person name="Wu L."/>
            <person name="Ma J."/>
        </authorList>
    </citation>
    <scope>NUCLEOTIDE SEQUENCE [LARGE SCALE GENOMIC DNA]</scope>
    <source>
        <strain evidence="9">JCM 7356</strain>
    </source>
</reference>
<dbReference type="Proteomes" id="UP001500305">
    <property type="component" value="Unassembled WGS sequence"/>
</dbReference>
<keyword evidence="9" id="KW-1185">Reference proteome</keyword>
<proteinExistence type="inferred from homology"/>
<dbReference type="InterPro" id="IPR013325">
    <property type="entry name" value="RNA_pol_sigma_r2"/>
</dbReference>
<dbReference type="PANTHER" id="PTHR43133:SF66">
    <property type="entry name" value="ECF RNA POLYMERASE SIGMA FACTOR SIGK"/>
    <property type="match status" value="1"/>
</dbReference>
<dbReference type="InterPro" id="IPR013249">
    <property type="entry name" value="RNA_pol_sigma70_r4_t2"/>
</dbReference>
<keyword evidence="4" id="KW-0804">Transcription</keyword>
<evidence type="ECO:0000313" key="9">
    <source>
        <dbReference type="Proteomes" id="UP001500305"/>
    </source>
</evidence>
<keyword evidence="2" id="KW-0805">Transcription regulation</keyword>
<dbReference type="InterPro" id="IPR036388">
    <property type="entry name" value="WH-like_DNA-bd_sf"/>
</dbReference>
<dbReference type="InterPro" id="IPR007627">
    <property type="entry name" value="RNA_pol_sigma70_r2"/>
</dbReference>
<evidence type="ECO:0000256" key="4">
    <source>
        <dbReference type="ARBA" id="ARBA00023163"/>
    </source>
</evidence>
<evidence type="ECO:0000256" key="3">
    <source>
        <dbReference type="ARBA" id="ARBA00023082"/>
    </source>
</evidence>
<feature type="domain" description="RNA polymerase sigma-70 region 2" evidence="6">
    <location>
        <begin position="61"/>
        <end position="130"/>
    </location>
</feature>
<evidence type="ECO:0000259" key="6">
    <source>
        <dbReference type="Pfam" id="PF04542"/>
    </source>
</evidence>
<protein>
    <recommendedName>
        <fullName evidence="10">RNA polymerase subunit sigma-24</fullName>
    </recommendedName>
</protein>
<dbReference type="PANTHER" id="PTHR43133">
    <property type="entry name" value="RNA POLYMERASE ECF-TYPE SIGMA FACTO"/>
    <property type="match status" value="1"/>
</dbReference>
<dbReference type="EMBL" id="BAAATR010000003">
    <property type="protein sequence ID" value="GAA2232216.1"/>
    <property type="molecule type" value="Genomic_DNA"/>
</dbReference>
<dbReference type="InterPro" id="IPR014284">
    <property type="entry name" value="RNA_pol_sigma-70_dom"/>
</dbReference>
<evidence type="ECO:0000256" key="2">
    <source>
        <dbReference type="ARBA" id="ARBA00023015"/>
    </source>
</evidence>
<sequence>MMWRVHSAEPHGTGADHLAGDQISPSRPGPPDDPLPARRAADLTAAVRAAQQGDEDAFRQLFRAVQPGLLRYLRVLVGGGPEDAEDIASETWLQIARDLGGFSGDADGFRGWAATIARNRAMDHLRRIRRRPVADLPVEYLTELVAAEDTAGTALATVATSDALALIARLPRDQAEAVLLRVVLDLDATAAAQVLGKRPGSVRMAAHRGLRKLAKLLDEAGGAAFGVPGRTASATHWGPGRGPDGGPEPGLEKNSSKNSAQGVTRAGAATLKDMR</sequence>
<feature type="domain" description="RNA polymerase sigma factor 70 region 4 type 2" evidence="7">
    <location>
        <begin position="164"/>
        <end position="213"/>
    </location>
</feature>
<evidence type="ECO:0000259" key="7">
    <source>
        <dbReference type="Pfam" id="PF08281"/>
    </source>
</evidence>
<dbReference type="InterPro" id="IPR039425">
    <property type="entry name" value="RNA_pol_sigma-70-like"/>
</dbReference>
<dbReference type="SUPFAM" id="SSF88946">
    <property type="entry name" value="Sigma2 domain of RNA polymerase sigma factors"/>
    <property type="match status" value="1"/>
</dbReference>
<feature type="compositionally biased region" description="Gly residues" evidence="5">
    <location>
        <begin position="239"/>
        <end position="248"/>
    </location>
</feature>
<dbReference type="Gene3D" id="1.10.1740.10">
    <property type="match status" value="1"/>
</dbReference>
<evidence type="ECO:0000313" key="8">
    <source>
        <dbReference type="EMBL" id="GAA2232216.1"/>
    </source>
</evidence>
<gene>
    <name evidence="8" type="ORF">GCM10010430_10890</name>
</gene>
<dbReference type="Pfam" id="PF08281">
    <property type="entry name" value="Sigma70_r4_2"/>
    <property type="match status" value="1"/>
</dbReference>